<dbReference type="HAMAP" id="MF_00086">
    <property type="entry name" value="S_AdoMet_synth1"/>
    <property type="match status" value="1"/>
</dbReference>
<evidence type="ECO:0000313" key="17">
    <source>
        <dbReference type="EMBL" id="CAB4905879.1"/>
    </source>
</evidence>
<dbReference type="GO" id="GO:0004478">
    <property type="term" value="F:methionine adenosyltransferase activity"/>
    <property type="evidence" value="ECO:0007669"/>
    <property type="project" value="UniProtKB-EC"/>
</dbReference>
<keyword evidence="7" id="KW-0808">Transferase</keyword>
<dbReference type="Pfam" id="PF02772">
    <property type="entry name" value="S-AdoMet_synt_M"/>
    <property type="match status" value="1"/>
</dbReference>
<dbReference type="UniPathway" id="UPA00315">
    <property type="reaction ID" value="UER00080"/>
</dbReference>
<evidence type="ECO:0000259" key="14">
    <source>
        <dbReference type="Pfam" id="PF00438"/>
    </source>
</evidence>
<dbReference type="InterPro" id="IPR022629">
    <property type="entry name" value="S-AdoMet_synt_central"/>
</dbReference>
<dbReference type="FunFam" id="3.30.300.10:FF:000003">
    <property type="entry name" value="S-adenosylmethionine synthase"/>
    <property type="match status" value="1"/>
</dbReference>
<organism evidence="17">
    <name type="scientific">freshwater metagenome</name>
    <dbReference type="NCBI Taxonomy" id="449393"/>
    <lineage>
        <taxon>unclassified sequences</taxon>
        <taxon>metagenomes</taxon>
        <taxon>ecological metagenomes</taxon>
    </lineage>
</organism>
<dbReference type="PIRSF" id="PIRSF000497">
    <property type="entry name" value="MAT"/>
    <property type="match status" value="1"/>
</dbReference>
<dbReference type="PROSITE" id="PS00376">
    <property type="entry name" value="ADOMET_SYNTHASE_1"/>
    <property type="match status" value="1"/>
</dbReference>
<dbReference type="GO" id="GO:0006556">
    <property type="term" value="P:S-adenosylmethionine biosynthetic process"/>
    <property type="evidence" value="ECO:0007669"/>
    <property type="project" value="UniProtKB-UniPathway"/>
</dbReference>
<evidence type="ECO:0000256" key="11">
    <source>
        <dbReference type="ARBA" id="ARBA00022842"/>
    </source>
</evidence>
<comment type="pathway">
    <text evidence="3">Amino-acid biosynthesis; S-adenosyl-L-methionine biosynthesis; S-adenosyl-L-methionine from L-methionine: step 1/1.</text>
</comment>
<dbReference type="EMBL" id="CAFBMR010000009">
    <property type="protein sequence ID" value="CAB4905879.1"/>
    <property type="molecule type" value="Genomic_DNA"/>
</dbReference>
<gene>
    <name evidence="17" type="ORF">UFOPK3610_00420</name>
</gene>
<evidence type="ECO:0000256" key="9">
    <source>
        <dbReference type="ARBA" id="ARBA00022741"/>
    </source>
</evidence>
<dbReference type="EC" id="2.5.1.6" evidence="5"/>
<dbReference type="AlphaFoldDB" id="A0A6J7GR67"/>
<sequence length="418" mass="44902">MAGSRRLFTSESVTEGHPDKMADQISDAILDDLLRQDPRSRVAVETMLTTGQVHVAGEVTTAGFADVASLIRTVVLGIGYDSSVKGFDGESCGVSVSIGKQSPDIAQGVDNAIEDRAEGSEDALDRQGAGDQGLMFGYACDDTPELMPLPISLAHRLAERLTAVRKDGLAPYLRPDGKTQVTIEYDAQDRPVRIDTIVVSSQHAKEVDLEATLSPDIRRLVVEPILETVDLDSSDFRLLVNPTGRFEIGGPMGDAGLTGRKIIVDTYGGMARHGGGAFSGKDPSKVDRSAAYAMRWVAKTVVAAGLARRCEVQVAYAIGKAHPVGVFVQTFGTGVLPDERIQQAVLDTFDLRPAAIVRDLQLLRPIYRVTSAYGHFGRPSGTNELLDNDNPSKRTAVGPTFTWEITDRIEPLRSAAGV</sequence>
<dbReference type="InterPro" id="IPR022636">
    <property type="entry name" value="S-AdoMet_synthetase_sfam"/>
</dbReference>
<dbReference type="Gene3D" id="3.30.300.10">
    <property type="match status" value="3"/>
</dbReference>
<evidence type="ECO:0000256" key="6">
    <source>
        <dbReference type="ARBA" id="ARBA00022563"/>
    </source>
</evidence>
<dbReference type="SUPFAM" id="SSF55973">
    <property type="entry name" value="S-adenosylmethionine synthetase"/>
    <property type="match status" value="3"/>
</dbReference>
<feature type="domain" description="S-adenosylmethionine synthetase N-terminal" evidence="14">
    <location>
        <begin position="6"/>
        <end position="103"/>
    </location>
</feature>
<dbReference type="NCBIfam" id="TIGR01034">
    <property type="entry name" value="metK"/>
    <property type="match status" value="1"/>
</dbReference>
<evidence type="ECO:0000256" key="13">
    <source>
        <dbReference type="SAM" id="MobiDB-lite"/>
    </source>
</evidence>
<dbReference type="Pfam" id="PF02773">
    <property type="entry name" value="S-AdoMet_synt_C"/>
    <property type="match status" value="1"/>
</dbReference>
<reference evidence="17" key="1">
    <citation type="submission" date="2020-05" db="EMBL/GenBank/DDBJ databases">
        <authorList>
            <person name="Chiriac C."/>
            <person name="Salcher M."/>
            <person name="Ghai R."/>
            <person name="Kavagutti S V."/>
        </authorList>
    </citation>
    <scope>NUCLEOTIDE SEQUENCE</scope>
</reference>
<evidence type="ECO:0000259" key="16">
    <source>
        <dbReference type="Pfam" id="PF02773"/>
    </source>
</evidence>
<evidence type="ECO:0000256" key="1">
    <source>
        <dbReference type="ARBA" id="ARBA00001946"/>
    </source>
</evidence>
<keyword evidence="8" id="KW-0479">Metal-binding</keyword>
<accession>A0A6J7GR67</accession>
<evidence type="ECO:0000256" key="3">
    <source>
        <dbReference type="ARBA" id="ARBA00005224"/>
    </source>
</evidence>
<dbReference type="PROSITE" id="PS00377">
    <property type="entry name" value="ADOMET_SYNTHASE_2"/>
    <property type="match status" value="1"/>
</dbReference>
<dbReference type="InterPro" id="IPR002133">
    <property type="entry name" value="S-AdoMet_synthetase"/>
</dbReference>
<dbReference type="GO" id="GO:0046872">
    <property type="term" value="F:metal ion binding"/>
    <property type="evidence" value="ECO:0007669"/>
    <property type="project" value="UniProtKB-KW"/>
</dbReference>
<feature type="region of interest" description="Disordered" evidence="13">
    <location>
        <begin position="1"/>
        <end position="21"/>
    </location>
</feature>
<evidence type="ECO:0000256" key="8">
    <source>
        <dbReference type="ARBA" id="ARBA00022723"/>
    </source>
</evidence>
<evidence type="ECO:0000256" key="5">
    <source>
        <dbReference type="ARBA" id="ARBA00012828"/>
    </source>
</evidence>
<keyword evidence="12" id="KW-0630">Potassium</keyword>
<feature type="domain" description="S-adenosylmethionine synthetase C-terminal" evidence="16">
    <location>
        <begin position="248"/>
        <end position="380"/>
    </location>
</feature>
<dbReference type="Pfam" id="PF00438">
    <property type="entry name" value="S-AdoMet_synt_N"/>
    <property type="match status" value="1"/>
</dbReference>
<evidence type="ECO:0000259" key="15">
    <source>
        <dbReference type="Pfam" id="PF02772"/>
    </source>
</evidence>
<keyword evidence="10" id="KW-0067">ATP-binding</keyword>
<evidence type="ECO:0000256" key="7">
    <source>
        <dbReference type="ARBA" id="ARBA00022679"/>
    </source>
</evidence>
<comment type="cofactor">
    <cofactor evidence="1">
        <name>Mg(2+)</name>
        <dbReference type="ChEBI" id="CHEBI:18420"/>
    </cofactor>
</comment>
<evidence type="ECO:0000256" key="4">
    <source>
        <dbReference type="ARBA" id="ARBA00009685"/>
    </source>
</evidence>
<dbReference type="GO" id="GO:0006730">
    <property type="term" value="P:one-carbon metabolic process"/>
    <property type="evidence" value="ECO:0007669"/>
    <property type="project" value="UniProtKB-KW"/>
</dbReference>
<evidence type="ECO:0000256" key="10">
    <source>
        <dbReference type="ARBA" id="ARBA00022840"/>
    </source>
</evidence>
<dbReference type="InterPro" id="IPR022631">
    <property type="entry name" value="ADOMET_SYNTHASE_CS"/>
</dbReference>
<keyword evidence="9" id="KW-0547">Nucleotide-binding</keyword>
<comment type="cofactor">
    <cofactor evidence="2">
        <name>K(+)</name>
        <dbReference type="ChEBI" id="CHEBI:29103"/>
    </cofactor>
</comment>
<name>A0A6J7GR67_9ZZZZ</name>
<proteinExistence type="inferred from homology"/>
<dbReference type="GO" id="GO:0005524">
    <property type="term" value="F:ATP binding"/>
    <property type="evidence" value="ECO:0007669"/>
    <property type="project" value="UniProtKB-KW"/>
</dbReference>
<keyword evidence="6" id="KW-0554">One-carbon metabolism</keyword>
<evidence type="ECO:0000256" key="12">
    <source>
        <dbReference type="ARBA" id="ARBA00022958"/>
    </source>
</evidence>
<dbReference type="PANTHER" id="PTHR11964">
    <property type="entry name" value="S-ADENOSYLMETHIONINE SYNTHETASE"/>
    <property type="match status" value="1"/>
</dbReference>
<feature type="domain" description="S-adenosylmethionine synthetase central" evidence="15">
    <location>
        <begin position="127"/>
        <end position="246"/>
    </location>
</feature>
<comment type="similarity">
    <text evidence="4">Belongs to the AdoMet synthase family.</text>
</comment>
<protein>
    <recommendedName>
        <fullName evidence="5">methionine adenosyltransferase</fullName>
        <ecNumber evidence="5">2.5.1.6</ecNumber>
    </recommendedName>
</protein>
<dbReference type="InterPro" id="IPR022630">
    <property type="entry name" value="S-AdoMet_synt_C"/>
</dbReference>
<evidence type="ECO:0000256" key="2">
    <source>
        <dbReference type="ARBA" id="ARBA00001958"/>
    </source>
</evidence>
<dbReference type="InterPro" id="IPR022628">
    <property type="entry name" value="S-AdoMet_synt_N"/>
</dbReference>
<keyword evidence="11" id="KW-0460">Magnesium</keyword>
<dbReference type="CDD" id="cd18079">
    <property type="entry name" value="S-AdoMet_synt"/>
    <property type="match status" value="1"/>
</dbReference>